<name>A0A7J4JUC2_9ARCH</name>
<evidence type="ECO:0000313" key="5">
    <source>
        <dbReference type="Proteomes" id="UP000590964"/>
    </source>
</evidence>
<reference evidence="4" key="2">
    <citation type="submission" date="2021-03" db="EMBL/GenBank/DDBJ databases">
        <authorList>
            <person name="Jaffe A."/>
        </authorList>
    </citation>
    <scope>NUCLEOTIDE SEQUENCE</scope>
    <source>
        <strain evidence="4">RIFCSPLOWO2_01_FULL_43_13</strain>
    </source>
</reference>
<dbReference type="EMBL" id="DUFJ01000074">
    <property type="protein sequence ID" value="HIH33293.1"/>
    <property type="molecule type" value="Genomic_DNA"/>
</dbReference>
<evidence type="ECO:0000313" key="2">
    <source>
        <dbReference type="EMBL" id="HIH21383.1"/>
    </source>
</evidence>
<reference evidence="3 5" key="1">
    <citation type="journal article" date="2020" name="bioRxiv">
        <title>A rank-normalized archaeal taxonomy based on genome phylogeny resolves widespread incomplete and uneven classifications.</title>
        <authorList>
            <person name="Rinke C."/>
            <person name="Chuvochina M."/>
            <person name="Mussig A.J."/>
            <person name="Chaumeil P.-A."/>
            <person name="Waite D.W."/>
            <person name="Whitman W.B."/>
            <person name="Parks D.H."/>
            <person name="Hugenholtz P."/>
        </authorList>
    </citation>
    <scope>NUCLEOTIDE SEQUENCE [LARGE SCALE GENOMIC DNA]</scope>
    <source>
        <strain evidence="3">UBA10036</strain>
    </source>
</reference>
<evidence type="ECO:0000256" key="1">
    <source>
        <dbReference type="SAM" id="MobiDB-lite"/>
    </source>
</evidence>
<dbReference type="AlphaFoldDB" id="A0A7J4JUC2"/>
<evidence type="ECO:0000313" key="4">
    <source>
        <dbReference type="EMBL" id="MBS3057858.1"/>
    </source>
</evidence>
<gene>
    <name evidence="2" type="ORF">HA222_01815</name>
    <name evidence="3" type="ORF">HA227_03495</name>
    <name evidence="4" type="ORF">J4478_00475</name>
</gene>
<feature type="compositionally biased region" description="Basic and acidic residues" evidence="1">
    <location>
        <begin position="7"/>
        <end position="17"/>
    </location>
</feature>
<dbReference type="EMBL" id="JAGVWB010000004">
    <property type="protein sequence ID" value="MBS3057858.1"/>
    <property type="molecule type" value="Genomic_DNA"/>
</dbReference>
<feature type="compositionally biased region" description="Basic residues" evidence="1">
    <location>
        <begin position="68"/>
        <end position="84"/>
    </location>
</feature>
<reference evidence="4" key="3">
    <citation type="submission" date="2021-05" db="EMBL/GenBank/DDBJ databases">
        <title>Protein family content uncovers lineage relationships and bacterial pathway maintenance mechanisms in DPANN archaea.</title>
        <authorList>
            <person name="Castelle C.J."/>
            <person name="Meheust R."/>
            <person name="Jaffe A.L."/>
            <person name="Seitz K."/>
            <person name="Gong X."/>
            <person name="Baker B.J."/>
            <person name="Banfield J.F."/>
        </authorList>
    </citation>
    <scope>NUCLEOTIDE SEQUENCE</scope>
    <source>
        <strain evidence="4">RIFCSPLOWO2_01_FULL_43_13</strain>
    </source>
</reference>
<sequence length="84" mass="9518">MPGRRTLRIDRSKEGRPGQRPTIGAQTPGKQQGRKGTRRGDFWALTPEERARANAYIASHEPPGLRQAKTKKRSFGKPRKRRGL</sequence>
<feature type="region of interest" description="Disordered" evidence="1">
    <location>
        <begin position="1"/>
        <end position="84"/>
    </location>
</feature>
<comment type="caution">
    <text evidence="2">The sequence shown here is derived from an EMBL/GenBank/DDBJ whole genome shotgun (WGS) entry which is preliminary data.</text>
</comment>
<protein>
    <submittedName>
        <fullName evidence="2">Uncharacterized protein</fullName>
    </submittedName>
</protein>
<evidence type="ECO:0000313" key="3">
    <source>
        <dbReference type="EMBL" id="HIH33293.1"/>
    </source>
</evidence>
<accession>A0A7J4JUC2</accession>
<dbReference type="Proteomes" id="UP000590964">
    <property type="component" value="Unassembled WGS sequence"/>
</dbReference>
<dbReference type="Proteomes" id="UP000527315">
    <property type="component" value="Unassembled WGS sequence"/>
</dbReference>
<organism evidence="2 5">
    <name type="scientific">Candidatus Iainarchaeum sp</name>
    <dbReference type="NCBI Taxonomy" id="3101447"/>
    <lineage>
        <taxon>Archaea</taxon>
        <taxon>Candidatus Iainarchaeota</taxon>
        <taxon>Candidatus Iainarchaeia</taxon>
        <taxon>Candidatus Iainarchaeales</taxon>
        <taxon>Candidatus Iainarchaeaceae</taxon>
        <taxon>Candidatus Iainarchaeum</taxon>
    </lineage>
</organism>
<dbReference type="EMBL" id="DUFW01000025">
    <property type="protein sequence ID" value="HIH21383.1"/>
    <property type="molecule type" value="Genomic_DNA"/>
</dbReference>
<dbReference type="Proteomes" id="UP000680185">
    <property type="component" value="Unassembled WGS sequence"/>
</dbReference>
<proteinExistence type="predicted"/>